<name>A0A816PFZ3_9BILA</name>
<dbReference type="EMBL" id="CAJNRF010003205">
    <property type="protein sequence ID" value="CAF2048283.1"/>
    <property type="molecule type" value="Genomic_DNA"/>
</dbReference>
<evidence type="ECO:0000313" key="4">
    <source>
        <dbReference type="Proteomes" id="UP000663866"/>
    </source>
</evidence>
<evidence type="ECO:0000313" key="3">
    <source>
        <dbReference type="Proteomes" id="UP000663856"/>
    </source>
</evidence>
<comment type="caution">
    <text evidence="1">The sequence shown here is derived from an EMBL/GenBank/DDBJ whole genome shotgun (WGS) entry which is preliminary data.</text>
</comment>
<protein>
    <submittedName>
        <fullName evidence="1">Uncharacterized protein</fullName>
    </submittedName>
</protein>
<dbReference type="AlphaFoldDB" id="A0A816PFZ3"/>
<keyword evidence="4" id="KW-1185">Reference proteome</keyword>
<proteinExistence type="predicted"/>
<dbReference type="Proteomes" id="UP000663866">
    <property type="component" value="Unassembled WGS sequence"/>
</dbReference>
<dbReference type="EMBL" id="CAJOBG010008512">
    <property type="protein sequence ID" value="CAF4245050.1"/>
    <property type="molecule type" value="Genomic_DNA"/>
</dbReference>
<gene>
    <name evidence="2" type="ORF">OVN521_LOCUS28722</name>
    <name evidence="1" type="ORF">WKI299_LOCUS9676</name>
</gene>
<sequence>MTDSGTGSDQKNLDQLPPSYMHSMIFKDIILEIDDDDKKSMNILVKFCQQRKIPETEINELKRKNHQKSPVWWYTCEIFLYGMLSHGLRLLDMEAMSKLGIFIRSLHL</sequence>
<dbReference type="Proteomes" id="UP000663856">
    <property type="component" value="Unassembled WGS sequence"/>
</dbReference>
<reference evidence="1" key="1">
    <citation type="submission" date="2021-02" db="EMBL/GenBank/DDBJ databases">
        <authorList>
            <person name="Nowell W R."/>
        </authorList>
    </citation>
    <scope>NUCLEOTIDE SEQUENCE</scope>
</reference>
<organism evidence="1 3">
    <name type="scientific">Rotaria magnacalcarata</name>
    <dbReference type="NCBI Taxonomy" id="392030"/>
    <lineage>
        <taxon>Eukaryota</taxon>
        <taxon>Metazoa</taxon>
        <taxon>Spiralia</taxon>
        <taxon>Gnathifera</taxon>
        <taxon>Rotifera</taxon>
        <taxon>Eurotatoria</taxon>
        <taxon>Bdelloidea</taxon>
        <taxon>Philodinida</taxon>
        <taxon>Philodinidae</taxon>
        <taxon>Rotaria</taxon>
    </lineage>
</organism>
<evidence type="ECO:0000313" key="2">
    <source>
        <dbReference type="EMBL" id="CAF4245050.1"/>
    </source>
</evidence>
<accession>A0A816PFZ3</accession>
<evidence type="ECO:0000313" key="1">
    <source>
        <dbReference type="EMBL" id="CAF2048283.1"/>
    </source>
</evidence>